<dbReference type="Proteomes" id="UP000239209">
    <property type="component" value="Unassembled WGS sequence"/>
</dbReference>
<proteinExistence type="predicted"/>
<dbReference type="SUPFAM" id="SSF49899">
    <property type="entry name" value="Concanavalin A-like lectins/glucanases"/>
    <property type="match status" value="1"/>
</dbReference>
<reference evidence="1 2" key="1">
    <citation type="submission" date="2018-03" db="EMBL/GenBank/DDBJ databases">
        <title>Genomic Encyclopedia of Archaeal and Bacterial Type Strains, Phase II (KMG-II): from individual species to whole genera.</title>
        <authorList>
            <person name="Goeker M."/>
        </authorList>
    </citation>
    <scope>NUCLEOTIDE SEQUENCE [LARGE SCALE GENOMIC DNA]</scope>
    <source>
        <strain evidence="1 2">DSM 45348</strain>
    </source>
</reference>
<dbReference type="InterPro" id="IPR013320">
    <property type="entry name" value="ConA-like_dom_sf"/>
</dbReference>
<evidence type="ECO:0000313" key="2">
    <source>
        <dbReference type="Proteomes" id="UP000239209"/>
    </source>
</evidence>
<dbReference type="GO" id="GO:0030246">
    <property type="term" value="F:carbohydrate binding"/>
    <property type="evidence" value="ECO:0007669"/>
    <property type="project" value="UniProtKB-KW"/>
</dbReference>
<name>A0A2T0SAN9_9ACTN</name>
<evidence type="ECO:0000313" key="1">
    <source>
        <dbReference type="EMBL" id="PRY30451.1"/>
    </source>
</evidence>
<keyword evidence="2" id="KW-1185">Reference proteome</keyword>
<dbReference type="EMBL" id="PVZG01000004">
    <property type="protein sequence ID" value="PRY30451.1"/>
    <property type="molecule type" value="Genomic_DNA"/>
</dbReference>
<dbReference type="Pfam" id="PF13385">
    <property type="entry name" value="Laminin_G_3"/>
    <property type="match status" value="1"/>
</dbReference>
<keyword evidence="1" id="KW-0430">Lectin</keyword>
<gene>
    <name evidence="1" type="ORF">CLV70_1043</name>
</gene>
<comment type="caution">
    <text evidence="1">The sequence shown here is derived from an EMBL/GenBank/DDBJ whole genome shotgun (WGS) entry which is preliminary data.</text>
</comment>
<accession>A0A2T0SAN9</accession>
<protein>
    <submittedName>
        <fullName evidence="1">Concanavalin A-like lectin/glucanase superfamily protein</fullName>
    </submittedName>
</protein>
<organism evidence="1 2">
    <name type="scientific">Pseudosporangium ferrugineum</name>
    <dbReference type="NCBI Taxonomy" id="439699"/>
    <lineage>
        <taxon>Bacteria</taxon>
        <taxon>Bacillati</taxon>
        <taxon>Actinomycetota</taxon>
        <taxon>Actinomycetes</taxon>
        <taxon>Micromonosporales</taxon>
        <taxon>Micromonosporaceae</taxon>
        <taxon>Pseudosporangium</taxon>
    </lineage>
</organism>
<sequence length="123" mass="13658">MRCNEDGFWELATTGTDKVAPVWQARGGEELPRLIGKGDHLTLVHNGYLKEMSLYVNGQWVDSIELATPFVATGGVQLGRAFLDDTYREYLSGAVDDVRVYNGAADPELIQKISLQTREQLSL</sequence>
<dbReference type="Gene3D" id="2.60.120.200">
    <property type="match status" value="1"/>
</dbReference>
<dbReference type="AlphaFoldDB" id="A0A2T0SAN9"/>